<dbReference type="InterPro" id="IPR043472">
    <property type="entry name" value="Macro_dom-like"/>
</dbReference>
<reference evidence="3 4" key="1">
    <citation type="journal article" date="2020" name="Microorganisms">
        <title>Osmotic Adaptation and Compatible Solute Biosynthesis of Phototrophic Bacteria as Revealed from Genome Analyses.</title>
        <authorList>
            <person name="Imhoff J.F."/>
            <person name="Rahn T."/>
            <person name="Kunzel S."/>
            <person name="Keller A."/>
            <person name="Neulinger S.C."/>
        </authorList>
    </citation>
    <scope>NUCLEOTIDE SEQUENCE [LARGE SCALE GENOMIC DNA]</scope>
    <source>
        <strain evidence="3 4">DSM 9895</strain>
    </source>
</reference>
<comment type="catalytic activity">
    <reaction evidence="1">
        <text>an N-(ADP-alpha-D-ribosyl)-thymidine in DNA + H2O = a thymidine in DNA + ADP-D-ribose</text>
        <dbReference type="Rhea" id="RHEA:71655"/>
        <dbReference type="Rhea" id="RHEA-COMP:13556"/>
        <dbReference type="Rhea" id="RHEA-COMP:18051"/>
        <dbReference type="ChEBI" id="CHEBI:15377"/>
        <dbReference type="ChEBI" id="CHEBI:57967"/>
        <dbReference type="ChEBI" id="CHEBI:137386"/>
        <dbReference type="ChEBI" id="CHEBI:191199"/>
    </reaction>
    <physiologicalReaction direction="left-to-right" evidence="1">
        <dbReference type="Rhea" id="RHEA:71656"/>
    </physiologicalReaction>
</comment>
<dbReference type="Pfam" id="PF01661">
    <property type="entry name" value="Macro"/>
    <property type="match status" value="1"/>
</dbReference>
<evidence type="ECO:0000259" key="2">
    <source>
        <dbReference type="PROSITE" id="PS51154"/>
    </source>
</evidence>
<dbReference type="PANTHER" id="PTHR12521:SF0">
    <property type="entry name" value="ADP-RIBOSE GLYCOHYDROLASE OARD1"/>
    <property type="match status" value="1"/>
</dbReference>
<accession>A0ABS1D9D7</accession>
<gene>
    <name evidence="3" type="ORF">CKO28_02715</name>
</gene>
<evidence type="ECO:0000313" key="3">
    <source>
        <dbReference type="EMBL" id="MBK1666955.1"/>
    </source>
</evidence>
<dbReference type="InterPro" id="IPR050892">
    <property type="entry name" value="ADP-ribose_metab_enzymes"/>
</dbReference>
<dbReference type="Gene3D" id="3.40.220.10">
    <property type="entry name" value="Leucine Aminopeptidase, subunit E, domain 1"/>
    <property type="match status" value="1"/>
</dbReference>
<dbReference type="CDD" id="cd02901">
    <property type="entry name" value="Macro_Poa1p-like"/>
    <property type="match status" value="1"/>
</dbReference>
<evidence type="ECO:0000313" key="4">
    <source>
        <dbReference type="Proteomes" id="UP001296873"/>
    </source>
</evidence>
<evidence type="ECO:0000256" key="1">
    <source>
        <dbReference type="ARBA" id="ARBA00035885"/>
    </source>
</evidence>
<name>A0ABS1D9D7_9PROT</name>
<dbReference type="Proteomes" id="UP001296873">
    <property type="component" value="Unassembled WGS sequence"/>
</dbReference>
<feature type="domain" description="Macro" evidence="2">
    <location>
        <begin position="1"/>
        <end position="147"/>
    </location>
</feature>
<dbReference type="PANTHER" id="PTHR12521">
    <property type="entry name" value="PROTEIN C6ORF130"/>
    <property type="match status" value="1"/>
</dbReference>
<dbReference type="SUPFAM" id="SSF52949">
    <property type="entry name" value="Macro domain-like"/>
    <property type="match status" value="1"/>
</dbReference>
<dbReference type="RefSeq" id="WP_200339014.1">
    <property type="nucleotide sequence ID" value="NZ_NRRL01000003.1"/>
</dbReference>
<sequence>MITYTSGDLLQSDAQVLVNPVNCVGVMGKGLAKAFAEHFPGILAPYKRACAEGRLRPGQVQFLTLPDGRAIANLPTKDHWRNPSRIDWVASGLAALRSKMAARGLTTVAVPPLGAGLGGLPWPDVASAIEAEFSADPAITALVFQPR</sequence>
<dbReference type="SMART" id="SM00506">
    <property type="entry name" value="A1pp"/>
    <property type="match status" value="1"/>
</dbReference>
<proteinExistence type="predicted"/>
<comment type="caution">
    <text evidence="3">The sequence shown here is derived from an EMBL/GenBank/DDBJ whole genome shotgun (WGS) entry which is preliminary data.</text>
</comment>
<dbReference type="EMBL" id="NRRL01000003">
    <property type="protein sequence ID" value="MBK1666955.1"/>
    <property type="molecule type" value="Genomic_DNA"/>
</dbReference>
<dbReference type="PROSITE" id="PS51154">
    <property type="entry name" value="MACRO"/>
    <property type="match status" value="1"/>
</dbReference>
<keyword evidence="4" id="KW-1185">Reference proteome</keyword>
<dbReference type="InterPro" id="IPR002589">
    <property type="entry name" value="Macro_dom"/>
</dbReference>
<organism evidence="3 4">
    <name type="scientific">Rhodovibrio sodomensis</name>
    <dbReference type="NCBI Taxonomy" id="1088"/>
    <lineage>
        <taxon>Bacteria</taxon>
        <taxon>Pseudomonadati</taxon>
        <taxon>Pseudomonadota</taxon>
        <taxon>Alphaproteobacteria</taxon>
        <taxon>Rhodospirillales</taxon>
        <taxon>Rhodovibrionaceae</taxon>
        <taxon>Rhodovibrio</taxon>
    </lineage>
</organism>
<protein>
    <recommendedName>
        <fullName evidence="2">Macro domain-containing protein</fullName>
    </recommendedName>
</protein>